<proteinExistence type="predicted"/>
<dbReference type="EMBL" id="KV784364">
    <property type="protein sequence ID" value="OEU12799.1"/>
    <property type="molecule type" value="Genomic_DNA"/>
</dbReference>
<sequence>MGSYKCMQNHFANNRTYTRIVTDNTANANKETIKLKQQRQRQDMIDRCWSENKYILDLSIVDSTEGYSYKVGTAFTDKIKTLYRVFIDYLDYDEIIIVGAYRRYSDWLPSTYKEGMKNYCLSYNFQHTKHPNSTLDKDRTQKRYCDSIWNYIRNFKNEGYHNLHETLPLAREVLKELSSTDSTMSSPTMSSPSSTTTNNSSTYRVEKLNYFQLKPNTKFYNSITTELYCKILGNDYTPNVCLYSRNAKAVVLQKGSSDNVPYKLIIHEAQKRNWITGFPKDYKRVNMFLNKTIIIQGKGNHK</sequence>
<keyword evidence="3" id="KW-1185">Reference proteome</keyword>
<reference evidence="2 3" key="1">
    <citation type="submission" date="2016-09" db="EMBL/GenBank/DDBJ databases">
        <title>Extensive genetic diversity and differential bi-allelic expression allows diatom success in the polar Southern Ocean.</title>
        <authorList>
            <consortium name="DOE Joint Genome Institute"/>
            <person name="Mock T."/>
            <person name="Otillar R.P."/>
            <person name="Strauss J."/>
            <person name="Dupont C."/>
            <person name="Frickenhaus S."/>
            <person name="Maumus F."/>
            <person name="Mcmullan M."/>
            <person name="Sanges R."/>
            <person name="Schmutz J."/>
            <person name="Toseland A."/>
            <person name="Valas R."/>
            <person name="Veluchamy A."/>
            <person name="Ward B.J."/>
            <person name="Allen A."/>
            <person name="Barry K."/>
            <person name="Falciatore A."/>
            <person name="Ferrante M."/>
            <person name="Fortunato A.E."/>
            <person name="Gloeckner G."/>
            <person name="Gruber A."/>
            <person name="Hipkin R."/>
            <person name="Janech M."/>
            <person name="Kroth P."/>
            <person name="Leese F."/>
            <person name="Lindquist E."/>
            <person name="Lyon B.R."/>
            <person name="Martin J."/>
            <person name="Mayer C."/>
            <person name="Parker M."/>
            <person name="Quesneville H."/>
            <person name="Raymond J."/>
            <person name="Uhlig C."/>
            <person name="Valentin K.U."/>
            <person name="Worden A.Z."/>
            <person name="Armbrust E.V."/>
            <person name="Bowler C."/>
            <person name="Green B."/>
            <person name="Moulton V."/>
            <person name="Van Oosterhout C."/>
            <person name="Grigoriev I."/>
        </authorList>
    </citation>
    <scope>NUCLEOTIDE SEQUENCE [LARGE SCALE GENOMIC DNA]</scope>
    <source>
        <strain evidence="2 3">CCMP1102</strain>
    </source>
</reference>
<evidence type="ECO:0000313" key="2">
    <source>
        <dbReference type="EMBL" id="OEU12799.1"/>
    </source>
</evidence>
<name>A0A1E7F3T0_9STRA</name>
<dbReference type="AlphaFoldDB" id="A0A1E7F3T0"/>
<evidence type="ECO:0000256" key="1">
    <source>
        <dbReference type="SAM" id="MobiDB-lite"/>
    </source>
</evidence>
<organism evidence="2 3">
    <name type="scientific">Fragilariopsis cylindrus CCMP1102</name>
    <dbReference type="NCBI Taxonomy" id="635003"/>
    <lineage>
        <taxon>Eukaryota</taxon>
        <taxon>Sar</taxon>
        <taxon>Stramenopiles</taxon>
        <taxon>Ochrophyta</taxon>
        <taxon>Bacillariophyta</taxon>
        <taxon>Bacillariophyceae</taxon>
        <taxon>Bacillariophycidae</taxon>
        <taxon>Bacillariales</taxon>
        <taxon>Bacillariaceae</taxon>
        <taxon>Fragilariopsis</taxon>
    </lineage>
</organism>
<dbReference type="OrthoDB" id="56375at2759"/>
<evidence type="ECO:0000313" key="3">
    <source>
        <dbReference type="Proteomes" id="UP000095751"/>
    </source>
</evidence>
<protein>
    <submittedName>
        <fullName evidence="2">Uncharacterized protein</fullName>
    </submittedName>
</protein>
<dbReference type="Proteomes" id="UP000095751">
    <property type="component" value="Unassembled WGS sequence"/>
</dbReference>
<accession>A0A1E7F3T0</accession>
<feature type="region of interest" description="Disordered" evidence="1">
    <location>
        <begin position="180"/>
        <end position="200"/>
    </location>
</feature>
<dbReference type="InParanoid" id="A0A1E7F3T0"/>
<dbReference type="KEGG" id="fcy:FRACYDRAFT_244074"/>
<gene>
    <name evidence="2" type="ORF">FRACYDRAFT_244074</name>
</gene>